<organism evidence="1 2">
    <name type="scientific">Clostridium estertheticum</name>
    <dbReference type="NCBI Taxonomy" id="238834"/>
    <lineage>
        <taxon>Bacteria</taxon>
        <taxon>Bacillati</taxon>
        <taxon>Bacillota</taxon>
        <taxon>Clostridia</taxon>
        <taxon>Eubacteriales</taxon>
        <taxon>Clostridiaceae</taxon>
        <taxon>Clostridium</taxon>
    </lineage>
</organism>
<name>A0AA47ENC0_9CLOT</name>
<dbReference type="RefSeq" id="WP_216127032.1">
    <property type="nucleotide sequence ID" value="NZ_CP086242.1"/>
</dbReference>
<keyword evidence="1" id="KW-0614">Plasmid</keyword>
<dbReference type="Proteomes" id="UP001164733">
    <property type="component" value="Plasmid pCF009-c"/>
</dbReference>
<gene>
    <name evidence="1" type="ORF">LL038_25390</name>
</gene>
<protein>
    <submittedName>
        <fullName evidence="1">Cyclic lactone autoinducer peptide</fullName>
    </submittedName>
</protein>
<evidence type="ECO:0000313" key="2">
    <source>
        <dbReference type="Proteomes" id="UP001164733"/>
    </source>
</evidence>
<evidence type="ECO:0000313" key="1">
    <source>
        <dbReference type="EMBL" id="WAG63342.1"/>
    </source>
</evidence>
<reference evidence="1" key="1">
    <citation type="submission" date="2021-11" db="EMBL/GenBank/DDBJ databases">
        <title>Clostridia strains as spoilage organisms.</title>
        <authorList>
            <person name="Wambui J."/>
            <person name="Stevens M.J.A."/>
            <person name="Stephan R."/>
        </authorList>
    </citation>
    <scope>NUCLEOTIDE SEQUENCE</scope>
    <source>
        <strain evidence="1">CF009</strain>
        <plasmid evidence="1">pCF009-c</plasmid>
    </source>
</reference>
<dbReference type="AlphaFoldDB" id="A0AA47ENC0"/>
<dbReference type="EMBL" id="CP086242">
    <property type="protein sequence ID" value="WAG63342.1"/>
    <property type="molecule type" value="Genomic_DNA"/>
</dbReference>
<accession>A0AA47ENC0</accession>
<proteinExistence type="predicted"/>
<sequence>MRKKFETKKILALLFCTITMSVAAVSTSLCPFWMFNECKMPKSLYKID</sequence>
<geneLocation type="plasmid" evidence="1 2">
    <name>pCF009-c</name>
</geneLocation>